<sequence>MKRHFMKRAPKEMTDEEIKDSLMEIGVSTHKGTRKTKFSGFSAYAREVASRNPRKDYNTTAGITTVDEVRKNNENVVNERLGGNPYAHASANATGGNPYAQPAASGTPSGNPYASMNTSNPYASTGSASSGNPYSSNNSAPYEQGRQSSDPYAQRTAPPAAPHNSDPYAQRTAPPAAPPSSSGGNPYAQGDLYGQSHNSSQGHEGYGDAAPRSRAPNPYTGSTAYGGADYASGQFETGITEKSRDELFGAARTRSVMGRSGMGVRSTAPTQDVPLGGHSVARRASLTTLDELNAAPDPGEPDEDEDELLQMPSTLNNQQPQTAEAYAQTYEGEMNSEDEDVEEIKREIRFTKKESVQSTRNTLAMAAEAEAAGRNTLGMLGSQGERIANTERTLALAESQTRIADEQSRELLRLQRSIFVPNVSNPFNSKRRMQEKEAKIKSEHLQEQIMRERRRQVAFESEQRVINGLNQPMVSETAQKYKTQLAKESEERRRMQFEADSEDEEIEGEIDANLEGISQASSRLKNLSLSMNDEIETQNRRLDRITDQTDNLDVDIHLSAARLTSIR</sequence>
<feature type="region of interest" description="Disordered" evidence="2">
    <location>
        <begin position="485"/>
        <end position="506"/>
    </location>
</feature>
<dbReference type="OrthoDB" id="18679at2759"/>
<dbReference type="GO" id="GO:0031201">
    <property type="term" value="C:SNARE complex"/>
    <property type="evidence" value="ECO:0007669"/>
    <property type="project" value="TreeGrafter"/>
</dbReference>
<accession>A0A2T0FK04</accession>
<feature type="compositionally biased region" description="Acidic residues" evidence="2">
    <location>
        <begin position="299"/>
        <end position="308"/>
    </location>
</feature>
<feature type="compositionally biased region" description="Polar residues" evidence="2">
    <location>
        <begin position="104"/>
        <end position="151"/>
    </location>
</feature>
<dbReference type="PANTHER" id="PTHR19305:SF9">
    <property type="entry name" value="SYNAPTOSOMAL-ASSOCIATED PROTEIN 29"/>
    <property type="match status" value="1"/>
</dbReference>
<dbReference type="PANTHER" id="PTHR19305">
    <property type="entry name" value="SYNAPTOSOMAL ASSOCIATED PROTEIN"/>
    <property type="match status" value="1"/>
</dbReference>
<dbReference type="AlphaFoldDB" id="A0A2T0FK04"/>
<organism evidence="4 5">
    <name type="scientific">Wickerhamiella sorbophila</name>
    <dbReference type="NCBI Taxonomy" id="45607"/>
    <lineage>
        <taxon>Eukaryota</taxon>
        <taxon>Fungi</taxon>
        <taxon>Dikarya</taxon>
        <taxon>Ascomycota</taxon>
        <taxon>Saccharomycotina</taxon>
        <taxon>Dipodascomycetes</taxon>
        <taxon>Dipodascales</taxon>
        <taxon>Trichomonascaceae</taxon>
        <taxon>Wickerhamiella</taxon>
    </lineage>
</organism>
<dbReference type="Gene3D" id="1.20.5.110">
    <property type="match status" value="2"/>
</dbReference>
<dbReference type="CDD" id="cd15886">
    <property type="entry name" value="SNARE_SEC9N"/>
    <property type="match status" value="1"/>
</dbReference>
<dbReference type="GO" id="GO:0005484">
    <property type="term" value="F:SNAP receptor activity"/>
    <property type="evidence" value="ECO:0007669"/>
    <property type="project" value="TreeGrafter"/>
</dbReference>
<proteinExistence type="inferred from homology"/>
<evidence type="ECO:0000259" key="3">
    <source>
        <dbReference type="PROSITE" id="PS50192"/>
    </source>
</evidence>
<comment type="similarity">
    <text evidence="1">Belongs to the SNAP-25 family.</text>
</comment>
<evidence type="ECO:0000313" key="4">
    <source>
        <dbReference type="EMBL" id="PRT55308.1"/>
    </source>
</evidence>
<feature type="compositionally biased region" description="Basic and acidic residues" evidence="2">
    <location>
        <begin position="485"/>
        <end position="497"/>
    </location>
</feature>
<dbReference type="SUPFAM" id="SSF58038">
    <property type="entry name" value="SNARE fusion complex"/>
    <property type="match status" value="2"/>
</dbReference>
<dbReference type="GO" id="GO:0005886">
    <property type="term" value="C:plasma membrane"/>
    <property type="evidence" value="ECO:0007669"/>
    <property type="project" value="TreeGrafter"/>
</dbReference>
<dbReference type="InterPro" id="IPR000727">
    <property type="entry name" value="T_SNARE_dom"/>
</dbReference>
<protein>
    <submittedName>
        <fullName evidence="4">Protein transport protein SEC9</fullName>
    </submittedName>
</protein>
<feature type="compositionally biased region" description="Polar residues" evidence="2">
    <location>
        <begin position="311"/>
        <end position="322"/>
    </location>
</feature>
<dbReference type="GO" id="GO:0006906">
    <property type="term" value="P:vesicle fusion"/>
    <property type="evidence" value="ECO:0007669"/>
    <property type="project" value="TreeGrafter"/>
</dbReference>
<dbReference type="STRING" id="45607.A0A2T0FK04"/>
<dbReference type="GO" id="GO:0006887">
    <property type="term" value="P:exocytosis"/>
    <property type="evidence" value="ECO:0007669"/>
    <property type="project" value="TreeGrafter"/>
</dbReference>
<dbReference type="GO" id="GO:0019905">
    <property type="term" value="F:syntaxin binding"/>
    <property type="evidence" value="ECO:0007669"/>
    <property type="project" value="TreeGrafter"/>
</dbReference>
<dbReference type="PROSITE" id="PS50192">
    <property type="entry name" value="T_SNARE"/>
    <property type="match status" value="1"/>
</dbReference>
<gene>
    <name evidence="4" type="ORF">B9G98_02928</name>
</gene>
<evidence type="ECO:0000313" key="5">
    <source>
        <dbReference type="Proteomes" id="UP000238350"/>
    </source>
</evidence>
<dbReference type="Proteomes" id="UP000238350">
    <property type="component" value="Unassembled WGS sequence"/>
</dbReference>
<keyword evidence="5" id="KW-1185">Reference proteome</keyword>
<dbReference type="RefSeq" id="XP_024665253.1">
    <property type="nucleotide sequence ID" value="XM_024809485.1"/>
</dbReference>
<comment type="caution">
    <text evidence="4">The sequence shown here is derived from an EMBL/GenBank/DDBJ whole genome shotgun (WGS) entry which is preliminary data.</text>
</comment>
<dbReference type="CDD" id="cd15857">
    <property type="entry name" value="SNARE_SEC9C"/>
    <property type="match status" value="1"/>
</dbReference>
<name>A0A2T0FK04_9ASCO</name>
<dbReference type="EMBL" id="NDIQ01000021">
    <property type="protein sequence ID" value="PRT55308.1"/>
    <property type="molecule type" value="Genomic_DNA"/>
</dbReference>
<evidence type="ECO:0000256" key="2">
    <source>
        <dbReference type="SAM" id="MobiDB-lite"/>
    </source>
</evidence>
<feature type="region of interest" description="Disordered" evidence="2">
    <location>
        <begin position="258"/>
        <end position="342"/>
    </location>
</feature>
<evidence type="ECO:0000256" key="1">
    <source>
        <dbReference type="ARBA" id="ARBA00009480"/>
    </source>
</evidence>
<reference evidence="4 5" key="1">
    <citation type="submission" date="2017-04" db="EMBL/GenBank/DDBJ databases">
        <title>Genome sequencing of [Candida] sorbophila.</title>
        <authorList>
            <person name="Ahn J.O."/>
        </authorList>
    </citation>
    <scope>NUCLEOTIDE SEQUENCE [LARGE SCALE GENOMIC DNA]</scope>
    <source>
        <strain evidence="4 5">DS02</strain>
    </source>
</reference>
<feature type="domain" description="T-SNARE coiled-coil homology" evidence="3">
    <location>
        <begin position="504"/>
        <end position="566"/>
    </location>
</feature>
<dbReference type="GeneID" id="36516676"/>
<feature type="region of interest" description="Disordered" evidence="2">
    <location>
        <begin position="70"/>
        <end position="231"/>
    </location>
</feature>
<dbReference type="SMART" id="SM00397">
    <property type="entry name" value="t_SNARE"/>
    <property type="match status" value="2"/>
</dbReference>